<proteinExistence type="predicted"/>
<dbReference type="InterPro" id="IPR049304">
    <property type="entry name" value="Gly_rich_dom"/>
</dbReference>
<reference evidence="2 3" key="1">
    <citation type="submission" date="2018-01" db="EMBL/GenBank/DDBJ databases">
        <title>Saezia sanguinis gen. nov., sp. nov., in the order Burkholderiales isolated from human blood.</title>
        <authorList>
            <person name="Medina-Pascual M.J."/>
            <person name="Valdezate S."/>
            <person name="Monzon S."/>
            <person name="Cuesta I."/>
            <person name="Carrasco G."/>
            <person name="Villalon P."/>
            <person name="Saez-Nieto J.A."/>
        </authorList>
    </citation>
    <scope>NUCLEOTIDE SEQUENCE [LARGE SCALE GENOMIC DNA]</scope>
    <source>
        <strain evidence="2 3">CNM695-12</strain>
    </source>
</reference>
<name>A0A433SCW8_9BURK</name>
<evidence type="ECO:0000313" key="3">
    <source>
        <dbReference type="Proteomes" id="UP000286947"/>
    </source>
</evidence>
<keyword evidence="3" id="KW-1185">Reference proteome</keyword>
<dbReference type="Gene3D" id="2.10.25.20">
    <property type="entry name" value="reovirus attachment protein sigma1, domain 1"/>
    <property type="match status" value="1"/>
</dbReference>
<gene>
    <name evidence="2" type="ORF">CUZ56_01872</name>
</gene>
<dbReference type="Proteomes" id="UP000286947">
    <property type="component" value="Unassembled WGS sequence"/>
</dbReference>
<evidence type="ECO:0000313" key="2">
    <source>
        <dbReference type="EMBL" id="RUS66592.1"/>
    </source>
</evidence>
<dbReference type="AlphaFoldDB" id="A0A433SCW8"/>
<protein>
    <recommendedName>
        <fullName evidence="1">Glycine-rich domain-containing protein</fullName>
    </recommendedName>
</protein>
<accession>A0A433SCW8</accession>
<comment type="caution">
    <text evidence="2">The sequence shown here is derived from an EMBL/GenBank/DDBJ whole genome shotgun (WGS) entry which is preliminary data.</text>
</comment>
<dbReference type="EMBL" id="PQSP01000004">
    <property type="protein sequence ID" value="RUS66592.1"/>
    <property type="molecule type" value="Genomic_DNA"/>
</dbReference>
<sequence>MTVSITSSQVGPYRGDDISTVFAVGFPFLENEHLHVVMTDAANEVCLVPDVDYHVIAAEAGDGQVELVQPLAVGKMLTISRKVPVTQLVNYVQGDVFPAKQHEVALDKLTMIAQELAYEVGRAVKLPDTDEGEFVLPSVSQRKNALLGFDTGGLPQAIKVGDGLITAQHMLMVNANIGIISNAAGVSLLIGDGLGAYNSAVVVKPGEGLDFDAQAQLRLKTELLNAINRNAATLVDLRGLLSNLMRRITNLEIGGGTEVTIYIGDGLRYDEDGNLTVKPGVGIEVNVDGVNVLLGDGLEVGAQGQMQVSQTLREGISQMQRNVNAGVSVPFNQELCAEIGGYPKGSVLLGADGVTLWQNTVDANMTDPDSEEASGWTKVNKSFSMNIQVFTSSGIYKPSGGMVCIVVEALGGGGGGGQTAAGPNVANVGGGGGAGGYCRKLFTKAEISANVSVIIGAGGTSNLSGSTTTFLTLTANGGGNGSQGSSAVIGSAAAGTGGSATGGDINIPGESGGVGWWPAEVTGVSGVGAHSKYGRGGQARVVNSGLALAGMSASGYGAGGAGAAVSGNTTITTGGSGSSGIVIVTEYIFA</sequence>
<dbReference type="Pfam" id="PF21722">
    <property type="entry name" value="Gly_rich_2"/>
    <property type="match status" value="1"/>
</dbReference>
<feature type="domain" description="Glycine-rich" evidence="1">
    <location>
        <begin position="396"/>
        <end position="585"/>
    </location>
</feature>
<organism evidence="2 3">
    <name type="scientific">Saezia sanguinis</name>
    <dbReference type="NCBI Taxonomy" id="1965230"/>
    <lineage>
        <taxon>Bacteria</taxon>
        <taxon>Pseudomonadati</taxon>
        <taxon>Pseudomonadota</taxon>
        <taxon>Betaproteobacteria</taxon>
        <taxon>Burkholderiales</taxon>
        <taxon>Saeziaceae</taxon>
        <taxon>Saezia</taxon>
    </lineage>
</organism>
<evidence type="ECO:0000259" key="1">
    <source>
        <dbReference type="Pfam" id="PF21722"/>
    </source>
</evidence>